<dbReference type="Proteomes" id="UP000645828">
    <property type="component" value="Unassembled WGS sequence"/>
</dbReference>
<evidence type="ECO:0000313" key="3">
    <source>
        <dbReference type="Proteomes" id="UP000645828"/>
    </source>
</evidence>
<organism evidence="2 3">
    <name type="scientific">Nyctereutes procyonoides</name>
    <name type="common">Raccoon dog</name>
    <name type="synonym">Canis procyonoides</name>
    <dbReference type="NCBI Taxonomy" id="34880"/>
    <lineage>
        <taxon>Eukaryota</taxon>
        <taxon>Metazoa</taxon>
        <taxon>Chordata</taxon>
        <taxon>Craniata</taxon>
        <taxon>Vertebrata</taxon>
        <taxon>Euteleostomi</taxon>
        <taxon>Mammalia</taxon>
        <taxon>Eutheria</taxon>
        <taxon>Laurasiatheria</taxon>
        <taxon>Carnivora</taxon>
        <taxon>Caniformia</taxon>
        <taxon>Canidae</taxon>
        <taxon>Nyctereutes</taxon>
    </lineage>
</organism>
<accession>A0A811YU83</accession>
<feature type="region of interest" description="Disordered" evidence="1">
    <location>
        <begin position="210"/>
        <end position="280"/>
    </location>
</feature>
<sequence length="280" mass="29723">MLPTPSALGPRCGADRGVEGRAWRKSPFGVPVLSHQAHTLFTALLSSFPEGPLDLYPVTGIADVWGECPAPPDPQPPRCPPGEGRPACSSRSHSQFPGLQDRVVATTRTCDAPISRGGRGASHESSCGRDLSPWGLSPSDPRRRRSPGCRQLCAWGHAQLPEKRPHLLGPPECLSMKGLRPGPWPISEWAWAPRGPRRLLSTGTAPLADLSQARPRGCPPGPHCALGDSAPVGGAARGPGSSEPFPSLPTSRPRKLRTLPQPPHQQVAHPWAAEGQVLTS</sequence>
<feature type="region of interest" description="Disordered" evidence="1">
    <location>
        <begin position="113"/>
        <end position="143"/>
    </location>
</feature>
<keyword evidence="3" id="KW-1185">Reference proteome</keyword>
<feature type="region of interest" description="Disordered" evidence="1">
    <location>
        <begin position="67"/>
        <end position="97"/>
    </location>
</feature>
<protein>
    <submittedName>
        <fullName evidence="2">(raccoon dog) hypothetical protein</fullName>
    </submittedName>
</protein>
<dbReference type="AlphaFoldDB" id="A0A811YU83"/>
<name>A0A811YU83_NYCPR</name>
<evidence type="ECO:0000256" key="1">
    <source>
        <dbReference type="SAM" id="MobiDB-lite"/>
    </source>
</evidence>
<feature type="compositionally biased region" description="Pro residues" evidence="1">
    <location>
        <begin position="69"/>
        <end position="80"/>
    </location>
</feature>
<comment type="caution">
    <text evidence="2">The sequence shown here is derived from an EMBL/GenBank/DDBJ whole genome shotgun (WGS) entry which is preliminary data.</text>
</comment>
<proteinExistence type="predicted"/>
<dbReference type="EMBL" id="CAJHUB010000749">
    <property type="protein sequence ID" value="CAD7680204.1"/>
    <property type="molecule type" value="Genomic_DNA"/>
</dbReference>
<evidence type="ECO:0000313" key="2">
    <source>
        <dbReference type="EMBL" id="CAD7680204.1"/>
    </source>
</evidence>
<gene>
    <name evidence="2" type="ORF">NYPRO_LOCUS13003</name>
</gene>
<reference evidence="2" key="1">
    <citation type="submission" date="2020-12" db="EMBL/GenBank/DDBJ databases">
        <authorList>
            <consortium name="Molecular Ecology Group"/>
        </authorList>
    </citation>
    <scope>NUCLEOTIDE SEQUENCE</scope>
    <source>
        <strain evidence="2">TBG_1078</strain>
    </source>
</reference>